<dbReference type="EMBL" id="FPKR01000005">
    <property type="protein sequence ID" value="SFZ75204.1"/>
    <property type="molecule type" value="Genomic_DNA"/>
</dbReference>
<dbReference type="PANTHER" id="PTHR43130">
    <property type="entry name" value="ARAC-FAMILY TRANSCRIPTIONAL REGULATOR"/>
    <property type="match status" value="1"/>
</dbReference>
<dbReference type="Pfam" id="PF01965">
    <property type="entry name" value="DJ-1_PfpI"/>
    <property type="match status" value="1"/>
</dbReference>
<dbReference type="Gene3D" id="3.40.50.880">
    <property type="match status" value="1"/>
</dbReference>
<keyword evidence="5" id="KW-1185">Reference proteome</keyword>
<dbReference type="SUPFAM" id="SSF52317">
    <property type="entry name" value="Class I glutamine amidotransferase-like"/>
    <property type="match status" value="1"/>
</dbReference>
<evidence type="ECO:0000256" key="2">
    <source>
        <dbReference type="ARBA" id="ARBA00023163"/>
    </source>
</evidence>
<reference evidence="4 5" key="1">
    <citation type="submission" date="2016-11" db="EMBL/GenBank/DDBJ databases">
        <authorList>
            <person name="Jaros S."/>
            <person name="Januszkiewicz K."/>
            <person name="Wedrychowicz H."/>
        </authorList>
    </citation>
    <scope>NUCLEOTIDE SEQUENCE [LARGE SCALE GENOMIC DNA]</scope>
    <source>
        <strain evidence="4 5">DSM 18899</strain>
    </source>
</reference>
<feature type="domain" description="HTH araC/xylS-type" evidence="3">
    <location>
        <begin position="217"/>
        <end position="306"/>
    </location>
</feature>
<dbReference type="Pfam" id="PF12833">
    <property type="entry name" value="HTH_18"/>
    <property type="match status" value="1"/>
</dbReference>
<dbReference type="Proteomes" id="UP000186513">
    <property type="component" value="Unassembled WGS sequence"/>
</dbReference>
<organism evidence="4 5">
    <name type="scientific">Chitinimonas taiwanensis DSM 18899</name>
    <dbReference type="NCBI Taxonomy" id="1121279"/>
    <lineage>
        <taxon>Bacteria</taxon>
        <taxon>Pseudomonadati</taxon>
        <taxon>Pseudomonadota</taxon>
        <taxon>Betaproteobacteria</taxon>
        <taxon>Neisseriales</taxon>
        <taxon>Chitinibacteraceae</taxon>
        <taxon>Chitinimonas</taxon>
    </lineage>
</organism>
<keyword evidence="1" id="KW-0805">Transcription regulation</keyword>
<dbReference type="InterPro" id="IPR009057">
    <property type="entry name" value="Homeodomain-like_sf"/>
</dbReference>
<dbReference type="RefSeq" id="WP_072428028.1">
    <property type="nucleotide sequence ID" value="NZ_FPKR01000005.1"/>
</dbReference>
<accession>A0A1K2HEG9</accession>
<dbReference type="InterPro" id="IPR018060">
    <property type="entry name" value="HTH_AraC"/>
</dbReference>
<dbReference type="STRING" id="1121279.SAMN02745887_01505"/>
<gene>
    <name evidence="4" type="ORF">SAMN02745887_01505</name>
</gene>
<proteinExistence type="predicted"/>
<dbReference type="PROSITE" id="PS01124">
    <property type="entry name" value="HTH_ARAC_FAMILY_2"/>
    <property type="match status" value="1"/>
</dbReference>
<dbReference type="InterPro" id="IPR029062">
    <property type="entry name" value="Class_I_gatase-like"/>
</dbReference>
<keyword evidence="2" id="KW-0804">Transcription</keyword>
<dbReference type="SMART" id="SM00342">
    <property type="entry name" value="HTH_ARAC"/>
    <property type="match status" value="1"/>
</dbReference>
<protein>
    <submittedName>
        <fullName evidence="4">Transcriptional regulator, AraC family with amidase-like domain</fullName>
    </submittedName>
</protein>
<dbReference type="SUPFAM" id="SSF46689">
    <property type="entry name" value="Homeodomain-like"/>
    <property type="match status" value="1"/>
</dbReference>
<sequence>MSIPVHFVLLPGFLLLDFAGPAEALRIAQRLGASFQLHYLSPAPTPTCALGLSLNDLQALPDSLPPNSWLIIPGLAGALADESSPASRQTIAWLRQVWRPDLRLITICSAALLAGAAGLLDGRRCTTHHSLLARLRQLAPKARVEDERIFVLDGQIASSAGITTGIDLSLELIARQCGPQLALAVAREMVVWLRRDADTPQLSPFLAYRSHLHPAVHRVQDALAADPAAAWPLEAMAAIACVSPRHLARLFQQHAGIAPLDYRQRIQLAHIEPLLLRREQPLERIAEAGGFGSARDLRRVWHKQRGTALPGPA</sequence>
<evidence type="ECO:0000313" key="5">
    <source>
        <dbReference type="Proteomes" id="UP000186513"/>
    </source>
</evidence>
<dbReference type="PANTHER" id="PTHR43130:SF3">
    <property type="entry name" value="HTH-TYPE TRANSCRIPTIONAL REGULATOR RV1931C"/>
    <property type="match status" value="1"/>
</dbReference>
<dbReference type="InterPro" id="IPR052158">
    <property type="entry name" value="INH-QAR"/>
</dbReference>
<dbReference type="GO" id="GO:0043565">
    <property type="term" value="F:sequence-specific DNA binding"/>
    <property type="evidence" value="ECO:0007669"/>
    <property type="project" value="InterPro"/>
</dbReference>
<evidence type="ECO:0000259" key="3">
    <source>
        <dbReference type="PROSITE" id="PS01124"/>
    </source>
</evidence>
<dbReference type="Gene3D" id="1.10.10.60">
    <property type="entry name" value="Homeodomain-like"/>
    <property type="match status" value="1"/>
</dbReference>
<name>A0A1K2HEG9_9NEIS</name>
<evidence type="ECO:0000313" key="4">
    <source>
        <dbReference type="EMBL" id="SFZ75204.1"/>
    </source>
</evidence>
<evidence type="ECO:0000256" key="1">
    <source>
        <dbReference type="ARBA" id="ARBA00023015"/>
    </source>
</evidence>
<dbReference type="InterPro" id="IPR002818">
    <property type="entry name" value="DJ-1/PfpI"/>
</dbReference>
<dbReference type="GO" id="GO:0003700">
    <property type="term" value="F:DNA-binding transcription factor activity"/>
    <property type="evidence" value="ECO:0007669"/>
    <property type="project" value="InterPro"/>
</dbReference>
<dbReference type="OrthoDB" id="8543772at2"/>
<dbReference type="AlphaFoldDB" id="A0A1K2HEG9"/>